<feature type="compositionally biased region" description="Low complexity" evidence="1">
    <location>
        <begin position="22"/>
        <end position="36"/>
    </location>
</feature>
<organism evidence="2 3">
    <name type="scientific">Chironomus riparius</name>
    <dbReference type="NCBI Taxonomy" id="315576"/>
    <lineage>
        <taxon>Eukaryota</taxon>
        <taxon>Metazoa</taxon>
        <taxon>Ecdysozoa</taxon>
        <taxon>Arthropoda</taxon>
        <taxon>Hexapoda</taxon>
        <taxon>Insecta</taxon>
        <taxon>Pterygota</taxon>
        <taxon>Neoptera</taxon>
        <taxon>Endopterygota</taxon>
        <taxon>Diptera</taxon>
        <taxon>Nematocera</taxon>
        <taxon>Chironomoidea</taxon>
        <taxon>Chironomidae</taxon>
        <taxon>Chironominae</taxon>
        <taxon>Chironomus</taxon>
    </lineage>
</organism>
<reference evidence="2" key="1">
    <citation type="submission" date="2022-01" db="EMBL/GenBank/DDBJ databases">
        <authorList>
            <person name="King R."/>
        </authorList>
    </citation>
    <scope>NUCLEOTIDE SEQUENCE</scope>
</reference>
<feature type="compositionally biased region" description="Polar residues" evidence="1">
    <location>
        <begin position="1"/>
        <end position="13"/>
    </location>
</feature>
<reference evidence="2" key="2">
    <citation type="submission" date="2022-10" db="EMBL/GenBank/DDBJ databases">
        <authorList>
            <consortium name="ENA_rothamsted_submissions"/>
            <consortium name="culmorum"/>
            <person name="King R."/>
        </authorList>
    </citation>
    <scope>NUCLEOTIDE SEQUENCE</scope>
</reference>
<dbReference type="AlphaFoldDB" id="A0A9N9WYU3"/>
<evidence type="ECO:0000313" key="3">
    <source>
        <dbReference type="Proteomes" id="UP001153620"/>
    </source>
</evidence>
<evidence type="ECO:0000313" key="2">
    <source>
        <dbReference type="EMBL" id="CAG9811055.1"/>
    </source>
</evidence>
<name>A0A9N9WYU3_9DIPT</name>
<protein>
    <submittedName>
        <fullName evidence="2">Uncharacterized protein</fullName>
    </submittedName>
</protein>
<keyword evidence="3" id="KW-1185">Reference proteome</keyword>
<dbReference type="Proteomes" id="UP001153620">
    <property type="component" value="Chromosome 4"/>
</dbReference>
<sequence>MSTTMRPTLQTVPESLPADHVTQPAQATPTTPAQTTNGEKSHPTTQATPVVPTPTVNLKPRSTSSRLSDESQQCPYSKFVSYSKHPSIMRVQFFFFIVSQNGI</sequence>
<dbReference type="EMBL" id="OU895880">
    <property type="protein sequence ID" value="CAG9811055.1"/>
    <property type="molecule type" value="Genomic_DNA"/>
</dbReference>
<gene>
    <name evidence="2" type="ORF">CHIRRI_LOCUS13864</name>
</gene>
<evidence type="ECO:0000256" key="1">
    <source>
        <dbReference type="SAM" id="MobiDB-lite"/>
    </source>
</evidence>
<proteinExistence type="predicted"/>
<dbReference type="OrthoDB" id="7729162at2759"/>
<feature type="compositionally biased region" description="Low complexity" evidence="1">
    <location>
        <begin position="43"/>
        <end position="56"/>
    </location>
</feature>
<feature type="region of interest" description="Disordered" evidence="1">
    <location>
        <begin position="1"/>
        <end position="72"/>
    </location>
</feature>
<feature type="compositionally biased region" description="Polar residues" evidence="1">
    <location>
        <begin position="60"/>
        <end position="72"/>
    </location>
</feature>
<accession>A0A9N9WYU3</accession>